<dbReference type="PANTHER" id="PTHR33371:SF16">
    <property type="entry name" value="MCE-FAMILY PROTEIN MCE3F"/>
    <property type="match status" value="1"/>
</dbReference>
<reference evidence="5 6" key="1">
    <citation type="submission" date="2018-05" db="EMBL/GenBank/DDBJ databases">
        <authorList>
            <consortium name="IHU Genomes"/>
        </authorList>
    </citation>
    <scope>NUCLEOTIDE SEQUENCE [LARGE SCALE GENOMIC DNA]</scope>
    <source>
        <strain evidence="5 6">P7335</strain>
    </source>
</reference>
<evidence type="ECO:0000256" key="2">
    <source>
        <dbReference type="SAM" id="Phobius"/>
    </source>
</evidence>
<evidence type="ECO:0000313" key="5">
    <source>
        <dbReference type="EMBL" id="SRX81024.1"/>
    </source>
</evidence>
<evidence type="ECO:0000259" key="4">
    <source>
        <dbReference type="Pfam" id="PF11887"/>
    </source>
</evidence>
<organism evidence="5 6">
    <name type="scientific">Mycolicibacterium parafortuitum</name>
    <name type="common">Mycobacterium parafortuitum</name>
    <dbReference type="NCBI Taxonomy" id="39692"/>
    <lineage>
        <taxon>Bacteria</taxon>
        <taxon>Bacillati</taxon>
        <taxon>Actinomycetota</taxon>
        <taxon>Actinomycetes</taxon>
        <taxon>Mycobacteriales</taxon>
        <taxon>Mycobacteriaceae</taxon>
        <taxon>Mycolicibacterium</taxon>
    </lineage>
</organism>
<dbReference type="Proteomes" id="UP000252008">
    <property type="component" value="Unassembled WGS sequence"/>
</dbReference>
<dbReference type="EMBL" id="UEGS01000001">
    <property type="protein sequence ID" value="SRX81024.1"/>
    <property type="molecule type" value="Genomic_DNA"/>
</dbReference>
<dbReference type="STRING" id="39692.BST38_01085"/>
<evidence type="ECO:0000256" key="1">
    <source>
        <dbReference type="SAM" id="MobiDB-lite"/>
    </source>
</evidence>
<dbReference type="Pfam" id="PF11887">
    <property type="entry name" value="Mce4_CUP1"/>
    <property type="match status" value="1"/>
</dbReference>
<keyword evidence="6" id="KW-1185">Reference proteome</keyword>
<dbReference type="NCBIfam" id="TIGR00996">
    <property type="entry name" value="Mtu_fam_mce"/>
    <property type="match status" value="1"/>
</dbReference>
<accession>A0A375YJ13</accession>
<gene>
    <name evidence="5" type="ORF">MPP7335_02771</name>
</gene>
<dbReference type="Pfam" id="PF02470">
    <property type="entry name" value="MlaD"/>
    <property type="match status" value="1"/>
</dbReference>
<name>A0A375YJ13_MYCPF</name>
<evidence type="ECO:0000259" key="3">
    <source>
        <dbReference type="Pfam" id="PF02470"/>
    </source>
</evidence>
<keyword evidence="2" id="KW-0472">Membrane</keyword>
<dbReference type="InterPro" id="IPR024516">
    <property type="entry name" value="Mce_C"/>
</dbReference>
<evidence type="ECO:0000313" key="6">
    <source>
        <dbReference type="Proteomes" id="UP000252008"/>
    </source>
</evidence>
<dbReference type="AlphaFoldDB" id="A0A375YJ13"/>
<feature type="transmembrane region" description="Helical" evidence="2">
    <location>
        <begin position="12"/>
        <end position="30"/>
    </location>
</feature>
<dbReference type="GO" id="GO:0005576">
    <property type="term" value="C:extracellular region"/>
    <property type="evidence" value="ECO:0007669"/>
    <property type="project" value="TreeGrafter"/>
</dbReference>
<proteinExistence type="predicted"/>
<dbReference type="PANTHER" id="PTHR33371">
    <property type="entry name" value="INTERMEMBRANE PHOSPHOLIPID TRANSPORT SYSTEM BINDING PROTEIN MLAD-RELATED"/>
    <property type="match status" value="1"/>
</dbReference>
<protein>
    <submittedName>
        <fullName evidence="5">Mce-family protein Mce3F [Mycobacterium tuberculosis H37Rv]</fullName>
    </submittedName>
</protein>
<dbReference type="RefSeq" id="WP_083141388.1">
    <property type="nucleotide sequence ID" value="NZ_MVID01000001.1"/>
</dbReference>
<feature type="domain" description="Mammalian cell entry C-terminal" evidence="4">
    <location>
        <begin position="120"/>
        <end position="289"/>
    </location>
</feature>
<dbReference type="InterPro" id="IPR052336">
    <property type="entry name" value="MlaD_Phospholipid_Transporter"/>
</dbReference>
<dbReference type="InterPro" id="IPR003399">
    <property type="entry name" value="Mce/MlaD"/>
</dbReference>
<keyword evidence="2" id="KW-0812">Transmembrane</keyword>
<keyword evidence="2" id="KW-1133">Transmembrane helix</keyword>
<sequence>MRLTRGIKIQLSIFATVAVVAGFVMLFGYIKVPAMLGIGHYTVTMQLPRAGGLYDTANVTYRGTEVGKVTAVRLTPNGVEAELSLRSGVKIPSDLEAEVHSTSAIGEQYVALIPRSGDAPPLRDGDVIASADTSVPPDIGELLDATDRGLQAIPRENLKTVIDESYTAVGGLGPELSRLVEGSTELAIDAGANIGPIIDLIEKSGPLMDSQGDTAADIQSWAADVADLTRQVKDNDAAVAGILRDGPQAADEARQLIDRVRPTLPVLMSNLAGIGQLALTYHPGIEQLLVLIPMGVQVMAGGTVANRDSKHPGLVLSFNLNLNLPPPCTTGYLPAQQQRIPSMVDSPERPVDDLYCRIPQDSWMAVRGARNLPCMMKPGKRAPTAKMCRSDEEYVPLNDGFNWKGDPNATLSGQDVPQRPPGPPEAPPASTAPAAIGTAFYDPATGKYLAPDGQVHQQADLATAAGDRSWQSMLTAPYGP</sequence>
<feature type="domain" description="Mce/MlaD" evidence="3">
    <location>
        <begin position="40"/>
        <end position="114"/>
    </location>
</feature>
<feature type="compositionally biased region" description="Pro residues" evidence="1">
    <location>
        <begin position="418"/>
        <end position="427"/>
    </location>
</feature>
<feature type="region of interest" description="Disordered" evidence="1">
    <location>
        <begin position="399"/>
        <end position="433"/>
    </location>
</feature>
<dbReference type="InterPro" id="IPR005693">
    <property type="entry name" value="Mce"/>
</dbReference>